<protein>
    <submittedName>
        <fullName evidence="2">Methyl-accepting chemotaxis protein</fullName>
    </submittedName>
</protein>
<organism evidence="2 3">
    <name type="scientific">Cupriavidus basilensis</name>
    <dbReference type="NCBI Taxonomy" id="68895"/>
    <lineage>
        <taxon>Bacteria</taxon>
        <taxon>Pseudomonadati</taxon>
        <taxon>Pseudomonadota</taxon>
        <taxon>Betaproteobacteria</taxon>
        <taxon>Burkholderiales</taxon>
        <taxon>Burkholderiaceae</taxon>
        <taxon>Cupriavidus</taxon>
    </lineage>
</organism>
<evidence type="ECO:0000313" key="2">
    <source>
        <dbReference type="EMBL" id="AJG24952.1"/>
    </source>
</evidence>
<reference evidence="2 3" key="1">
    <citation type="journal article" date="2015" name="Genome Announc.">
        <title>Complete Genome Sequence of Cupriavidus basilensis 4G11, Isolated from the Oak Ridge Field Research Center Site.</title>
        <authorList>
            <person name="Ray J."/>
            <person name="Waters R.J."/>
            <person name="Skerker J.M."/>
            <person name="Kuehl J.V."/>
            <person name="Price M.N."/>
            <person name="Huang J."/>
            <person name="Chakraborty R."/>
            <person name="Arkin A.P."/>
            <person name="Deutschbauer A."/>
        </authorList>
    </citation>
    <scope>NUCLEOTIDE SEQUENCE [LARGE SCALE GENOMIC DNA]</scope>
    <source>
        <strain evidence="2">4G11</strain>
    </source>
</reference>
<feature type="transmembrane region" description="Helical" evidence="1">
    <location>
        <begin position="182"/>
        <end position="208"/>
    </location>
</feature>
<dbReference type="OrthoDB" id="7524818at2"/>
<dbReference type="AlphaFoldDB" id="A0A0C4YGG8"/>
<keyword evidence="1" id="KW-0472">Membrane</keyword>
<gene>
    <name evidence="2" type="ORF">RR42_s3376</name>
</gene>
<accession>A0A0C4YGG8</accession>
<keyword evidence="3" id="KW-1185">Reference proteome</keyword>
<dbReference type="STRING" id="68895.RR42_s3376"/>
<name>A0A0C4YGG8_9BURK</name>
<keyword evidence="1" id="KW-0812">Transmembrane</keyword>
<proteinExistence type="predicted"/>
<dbReference type="KEGG" id="cbw:RR42_s3376"/>
<dbReference type="RefSeq" id="WP_043357331.1">
    <property type="nucleotide sequence ID" value="NZ_CP010537.1"/>
</dbReference>
<keyword evidence="1" id="KW-1133">Transmembrane helix</keyword>
<sequence length="667" mass="71969">MNGITKTLGALHPALGSLHGVPLYVFLFVALLTVAFLAGYAYKGTQVWWQIWSTLRAIRALRRDQGAPDPAEVGRAFRWEPLKHLWTEYADTLHELRVAGSGGAALTEVRATVPAEAMFTREVLVDGRLFDDFTRHLPGVLTGLGIIGTFAGLLDGLQQFKPTPIEDAVNGLGPLLLGVQHAFVASGTAIACAMLVVFISRLVLAYFYRLVEHLTHAIDSLYSTGAGEEYLARLVKSSEQNATSTAQLKDALVEDLHKMMTNLVDRQIAAQEASTLALGKHIGESISSAIAEPMRRVGEAMEVTARGNGEQVNSMLETLLTGFMAKLEDTFGGQMRGINEQMQRSMDSMSAVQSSLQGLLADIKQTNEQAANQMSGTLEDAMRKAADNQQLLTDQMREFVQDFRRLVTEEQNKSKQAMDEAVMKVLGEVAVAMDRLEGTRKAAAAEEAGRNDRLANQTNQLVGGLTTQVETLMSVVSEQVAKTQQNVDALGVVSLRAIDGMNQGALTMGSAAQRFETAGGAVSAVFERSTKVADTLSSAAASLQAASTAVQRGFEQYDSTRKTVDTQVAALMGLIETVKREAGVSQELISSIKASAEAMRKSEQEARLHLDQVNAALVKAFSDFGNSLVSQVKSTIAETDRHLAQGTGHLNGVVQELANAVQRMKRV</sequence>
<evidence type="ECO:0000313" key="3">
    <source>
        <dbReference type="Proteomes" id="UP000031843"/>
    </source>
</evidence>
<dbReference type="Proteomes" id="UP000031843">
    <property type="component" value="Chromosome secondary"/>
</dbReference>
<dbReference type="NCBIfam" id="NF033916">
    <property type="entry name" value="antiphage_ZorA_3"/>
    <property type="match status" value="1"/>
</dbReference>
<feature type="transmembrane region" description="Helical" evidence="1">
    <location>
        <begin position="137"/>
        <end position="154"/>
    </location>
</feature>
<dbReference type="EMBL" id="CP010537">
    <property type="protein sequence ID" value="AJG24952.1"/>
    <property type="molecule type" value="Genomic_DNA"/>
</dbReference>
<feature type="transmembrane region" description="Helical" evidence="1">
    <location>
        <begin position="21"/>
        <end position="42"/>
    </location>
</feature>
<evidence type="ECO:0000256" key="1">
    <source>
        <dbReference type="SAM" id="Phobius"/>
    </source>
</evidence>